<keyword evidence="2" id="KW-0012">Acyltransferase</keyword>
<accession>A0A841IP28</accession>
<proteinExistence type="predicted"/>
<dbReference type="SUPFAM" id="SSF56235">
    <property type="entry name" value="N-terminal nucleophile aminohydrolases (Ntn hydrolases)"/>
    <property type="match status" value="1"/>
</dbReference>
<protein>
    <submittedName>
        <fullName evidence="2">Gamma-glutamyltranspeptidase/glutathione hydrolase</fullName>
        <ecNumber evidence="2">2.3.2.2</ecNumber>
        <ecNumber evidence="2">3.4.19.13</ecNumber>
    </submittedName>
</protein>
<dbReference type="InterPro" id="IPR052896">
    <property type="entry name" value="GGT-like_enzyme"/>
</dbReference>
<dbReference type="GO" id="GO:0103068">
    <property type="term" value="F:leukotriene C4 gamma-glutamyl transferase activity"/>
    <property type="evidence" value="ECO:0007669"/>
    <property type="project" value="UniProtKB-EC"/>
</dbReference>
<dbReference type="EMBL" id="JACHJO010000007">
    <property type="protein sequence ID" value="MBB6120589.1"/>
    <property type="molecule type" value="Genomic_DNA"/>
</dbReference>
<feature type="region of interest" description="Disordered" evidence="1">
    <location>
        <begin position="355"/>
        <end position="375"/>
    </location>
</feature>
<evidence type="ECO:0000313" key="3">
    <source>
        <dbReference type="Proteomes" id="UP000536604"/>
    </source>
</evidence>
<organism evidence="2 3">
    <name type="scientific">Nocardiopsis algeriensis</name>
    <dbReference type="NCBI Taxonomy" id="1478215"/>
    <lineage>
        <taxon>Bacteria</taxon>
        <taxon>Bacillati</taxon>
        <taxon>Actinomycetota</taxon>
        <taxon>Actinomycetes</taxon>
        <taxon>Streptosporangiales</taxon>
        <taxon>Nocardiopsidaceae</taxon>
        <taxon>Nocardiopsis</taxon>
    </lineage>
</organism>
<sequence>MVSRPELIGDLGAVSSTSPLASSAAMAVLEQGGNAFDAAVAGGLVLQVVEPHSNGPGGDVAIIAQRSGEENASVICGQGPMPGKADLTHFTGLGLRQIPGSGLLPATVPGAMGAWLRLLADFGKLPLETVADPAIGYATRGYPVMADTAKAIGALVPLFEDEWASSGKTYLVGGRAPAAGERLANPDLASVLRRLVSEARAGSADRDAQIEKAGRVFYEGFVAEAIDGFVTSTEVLDASGHRNKGLLTGDDLAAWRADVEPALRGDYHGLTVNKPGPWSQGPVFLQQLALLEAHDLRSSAPDGAEYVHLLTEAAKLAFADREAWYGDPATHPDPPLTTLLSPEYNATRRLLIGDRANPSPAPGVLGGRTSEVPVVEPDPVPDWGGDWMDQLQSGMPTVVLRATLDPGDTCALVVADRHGNLVAAVPSGGWLKSSPVIPGLGFPLGTRGQTMWLVEGHPNAVAGGKRPRTTLSPTLVSRDGRPYLAFGTPGGDRQDQWTLETFLAVAEFGADLQQSTEVPLFHTDHFPSSFTPRSRRHGTLVVEAGIGSEAVAELRRRGHVVDVVPEMSMGAKACIVGVGRDGFLRAGAGPRGRQAYAVCR</sequence>
<evidence type="ECO:0000313" key="2">
    <source>
        <dbReference type="EMBL" id="MBB6120589.1"/>
    </source>
</evidence>
<dbReference type="InterPro" id="IPR029055">
    <property type="entry name" value="Ntn_hydrolases_N"/>
</dbReference>
<dbReference type="Pfam" id="PF01019">
    <property type="entry name" value="G_glu_transpept"/>
    <property type="match status" value="1"/>
</dbReference>
<dbReference type="InterPro" id="IPR043137">
    <property type="entry name" value="GGT_ssub_C"/>
</dbReference>
<dbReference type="PANTHER" id="PTHR43881:SF1">
    <property type="entry name" value="GAMMA-GLUTAMYLTRANSPEPTIDASE (AFU_ORTHOLOGUE AFUA_4G13580)"/>
    <property type="match status" value="1"/>
</dbReference>
<gene>
    <name evidence="2" type="ORF">FHS13_002546</name>
</gene>
<dbReference type="PANTHER" id="PTHR43881">
    <property type="entry name" value="GAMMA-GLUTAMYLTRANSPEPTIDASE (AFU_ORTHOLOGUE AFUA_4G13580)"/>
    <property type="match status" value="1"/>
</dbReference>
<dbReference type="GO" id="GO:0036374">
    <property type="term" value="F:glutathione hydrolase activity"/>
    <property type="evidence" value="ECO:0007669"/>
    <property type="project" value="UniProtKB-EC"/>
</dbReference>
<dbReference type="EC" id="3.4.19.13" evidence="2"/>
<dbReference type="Gene3D" id="3.60.20.40">
    <property type="match status" value="1"/>
</dbReference>
<dbReference type="Proteomes" id="UP000536604">
    <property type="component" value="Unassembled WGS sequence"/>
</dbReference>
<dbReference type="PRINTS" id="PR01210">
    <property type="entry name" value="GGTRANSPTASE"/>
</dbReference>
<keyword evidence="2" id="KW-0808">Transferase</keyword>
<comment type="caution">
    <text evidence="2">The sequence shown here is derived from an EMBL/GenBank/DDBJ whole genome shotgun (WGS) entry which is preliminary data.</text>
</comment>
<reference evidence="2 3" key="1">
    <citation type="submission" date="2020-08" db="EMBL/GenBank/DDBJ databases">
        <title>Genomic Encyclopedia of Type Strains, Phase III (KMG-III): the genomes of soil and plant-associated and newly described type strains.</title>
        <authorList>
            <person name="Whitman W."/>
        </authorList>
    </citation>
    <scope>NUCLEOTIDE SEQUENCE [LARGE SCALE GENOMIC DNA]</scope>
    <source>
        <strain evidence="2 3">CECT 8712</strain>
    </source>
</reference>
<name>A0A841IP28_9ACTN</name>
<dbReference type="InterPro" id="IPR043138">
    <property type="entry name" value="GGT_lsub"/>
</dbReference>
<dbReference type="EC" id="2.3.2.2" evidence="2"/>
<evidence type="ECO:0000256" key="1">
    <source>
        <dbReference type="SAM" id="MobiDB-lite"/>
    </source>
</evidence>
<dbReference type="AlphaFoldDB" id="A0A841IP28"/>
<dbReference type="Gene3D" id="1.10.246.130">
    <property type="match status" value="1"/>
</dbReference>
<dbReference type="RefSeq" id="WP_184291805.1">
    <property type="nucleotide sequence ID" value="NZ_JACHJO010000007.1"/>
</dbReference>
<keyword evidence="2" id="KW-0378">Hydrolase</keyword>
<keyword evidence="3" id="KW-1185">Reference proteome</keyword>